<accession>A0A0D2MFD1</accession>
<evidence type="ECO:0000256" key="1">
    <source>
        <dbReference type="SAM" id="MobiDB-lite"/>
    </source>
</evidence>
<protein>
    <submittedName>
        <fullName evidence="2">Uncharacterized protein</fullName>
    </submittedName>
</protein>
<dbReference type="EMBL" id="KN817551">
    <property type="protein sequence ID" value="KJA22283.1"/>
    <property type="molecule type" value="Genomic_DNA"/>
</dbReference>
<dbReference type="AlphaFoldDB" id="A0A0D2MFD1"/>
<gene>
    <name evidence="2" type="ORF">HYPSUDRAFT_1084844</name>
</gene>
<keyword evidence="3" id="KW-1185">Reference proteome</keyword>
<feature type="compositionally biased region" description="Polar residues" evidence="1">
    <location>
        <begin position="169"/>
        <end position="179"/>
    </location>
</feature>
<proteinExistence type="predicted"/>
<sequence length="329" mass="35937">MSKMSIVGKIGSPTQNAHPVEPRSALQADGAPHAQYATGAVYHGAGTGDRAYIHCLSIARQLGMQKSVRRRGNACTRHHSDAHAQKRVEALPLPWGQYDPRHAATVRRFAAAHAQGQTPPLGQLGRARRLGEGKRRHFDAHVQKWVDARPLPLAARAVSEGESGAIPTRTCSSITTHSRGSGAIPVSVSHPRTLRRRALEEKHRRSSSLYTPRFVIEGESGAIPTRTCRSGSTPALLYVRYARSHAAAHAALARARTKKHQHASKLALRRPAVPFRRARTSVGRRARPAVGEVRRPRMLRRRACARSSTAARRRGGDAPAARLPFRDTG</sequence>
<reference evidence="3" key="1">
    <citation type="submission" date="2014-04" db="EMBL/GenBank/DDBJ databases">
        <title>Evolutionary Origins and Diversification of the Mycorrhizal Mutualists.</title>
        <authorList>
            <consortium name="DOE Joint Genome Institute"/>
            <consortium name="Mycorrhizal Genomics Consortium"/>
            <person name="Kohler A."/>
            <person name="Kuo A."/>
            <person name="Nagy L.G."/>
            <person name="Floudas D."/>
            <person name="Copeland A."/>
            <person name="Barry K.W."/>
            <person name="Cichocki N."/>
            <person name="Veneault-Fourrey C."/>
            <person name="LaButti K."/>
            <person name="Lindquist E.A."/>
            <person name="Lipzen A."/>
            <person name="Lundell T."/>
            <person name="Morin E."/>
            <person name="Murat C."/>
            <person name="Riley R."/>
            <person name="Ohm R."/>
            <person name="Sun H."/>
            <person name="Tunlid A."/>
            <person name="Henrissat B."/>
            <person name="Grigoriev I.V."/>
            <person name="Hibbett D.S."/>
            <person name="Martin F."/>
        </authorList>
    </citation>
    <scope>NUCLEOTIDE SEQUENCE [LARGE SCALE GENOMIC DNA]</scope>
    <source>
        <strain evidence="3">FD-334 SS-4</strain>
    </source>
</reference>
<feature type="region of interest" description="Disordered" evidence="1">
    <location>
        <begin position="1"/>
        <end position="26"/>
    </location>
</feature>
<evidence type="ECO:0000313" key="3">
    <source>
        <dbReference type="Proteomes" id="UP000054270"/>
    </source>
</evidence>
<feature type="region of interest" description="Disordered" evidence="1">
    <location>
        <begin position="164"/>
        <end position="191"/>
    </location>
</feature>
<evidence type="ECO:0000313" key="2">
    <source>
        <dbReference type="EMBL" id="KJA22283.1"/>
    </source>
</evidence>
<organism evidence="2 3">
    <name type="scientific">Hypholoma sublateritium (strain FD-334 SS-4)</name>
    <dbReference type="NCBI Taxonomy" id="945553"/>
    <lineage>
        <taxon>Eukaryota</taxon>
        <taxon>Fungi</taxon>
        <taxon>Dikarya</taxon>
        <taxon>Basidiomycota</taxon>
        <taxon>Agaricomycotina</taxon>
        <taxon>Agaricomycetes</taxon>
        <taxon>Agaricomycetidae</taxon>
        <taxon>Agaricales</taxon>
        <taxon>Agaricineae</taxon>
        <taxon>Strophariaceae</taxon>
        <taxon>Hypholoma</taxon>
    </lineage>
</organism>
<dbReference type="Proteomes" id="UP000054270">
    <property type="component" value="Unassembled WGS sequence"/>
</dbReference>
<feature type="region of interest" description="Disordered" evidence="1">
    <location>
        <begin position="302"/>
        <end position="329"/>
    </location>
</feature>
<name>A0A0D2MFD1_HYPSF</name>